<dbReference type="Proteomes" id="UP001143480">
    <property type="component" value="Unassembled WGS sequence"/>
</dbReference>
<evidence type="ECO:0000256" key="5">
    <source>
        <dbReference type="PROSITE-ProRule" id="PRU00169"/>
    </source>
</evidence>
<dbReference type="GO" id="GO:0006355">
    <property type="term" value="P:regulation of DNA-templated transcription"/>
    <property type="evidence" value="ECO:0007669"/>
    <property type="project" value="InterPro"/>
</dbReference>
<evidence type="ECO:0000256" key="1">
    <source>
        <dbReference type="ARBA" id="ARBA00022553"/>
    </source>
</evidence>
<dbReference type="InterPro" id="IPR011006">
    <property type="entry name" value="CheY-like_superfamily"/>
</dbReference>
<gene>
    <name evidence="8" type="ORF">GCM10017581_051070</name>
</gene>
<feature type="domain" description="HTH luxR-type" evidence="6">
    <location>
        <begin position="141"/>
        <end position="213"/>
    </location>
</feature>
<keyword evidence="9" id="KW-1185">Reference proteome</keyword>
<protein>
    <submittedName>
        <fullName evidence="8">DNA-binding response regulator</fullName>
    </submittedName>
</protein>
<dbReference type="InterPro" id="IPR016032">
    <property type="entry name" value="Sig_transdc_resp-reg_C-effctor"/>
</dbReference>
<evidence type="ECO:0000256" key="3">
    <source>
        <dbReference type="ARBA" id="ARBA00023125"/>
    </source>
</evidence>
<evidence type="ECO:0000256" key="4">
    <source>
        <dbReference type="ARBA" id="ARBA00023163"/>
    </source>
</evidence>
<dbReference type="Gene3D" id="3.40.50.2300">
    <property type="match status" value="1"/>
</dbReference>
<dbReference type="GO" id="GO:0003677">
    <property type="term" value="F:DNA binding"/>
    <property type="evidence" value="ECO:0007669"/>
    <property type="project" value="UniProtKB-KW"/>
</dbReference>
<organism evidence="8 9">
    <name type="scientific">Dactylosporangium matsuzakiense</name>
    <dbReference type="NCBI Taxonomy" id="53360"/>
    <lineage>
        <taxon>Bacteria</taxon>
        <taxon>Bacillati</taxon>
        <taxon>Actinomycetota</taxon>
        <taxon>Actinomycetes</taxon>
        <taxon>Micromonosporales</taxon>
        <taxon>Micromonosporaceae</taxon>
        <taxon>Dactylosporangium</taxon>
    </lineage>
</organism>
<dbReference type="Pfam" id="PF00196">
    <property type="entry name" value="GerE"/>
    <property type="match status" value="1"/>
</dbReference>
<dbReference type="PRINTS" id="PR00038">
    <property type="entry name" value="HTHLUXR"/>
</dbReference>
<feature type="domain" description="Response regulatory" evidence="7">
    <location>
        <begin position="2"/>
        <end position="122"/>
    </location>
</feature>
<dbReference type="Pfam" id="PF00072">
    <property type="entry name" value="Response_reg"/>
    <property type="match status" value="1"/>
</dbReference>
<keyword evidence="3 8" id="KW-0238">DNA-binding</keyword>
<dbReference type="PROSITE" id="PS50110">
    <property type="entry name" value="RESPONSE_REGULATORY"/>
    <property type="match status" value="1"/>
</dbReference>
<dbReference type="PANTHER" id="PTHR43214">
    <property type="entry name" value="TWO-COMPONENT RESPONSE REGULATOR"/>
    <property type="match status" value="1"/>
</dbReference>
<dbReference type="InterPro" id="IPR001789">
    <property type="entry name" value="Sig_transdc_resp-reg_receiver"/>
</dbReference>
<keyword evidence="2" id="KW-0805">Transcription regulation</keyword>
<sequence>MRILIAEDQALLRDGMSRMLTAFGFEVVETLASGEGLAEKLVAVRPDVSVIDVRLPPTFTHEGVRAALAARRVVAGLPVLVLSQYVERMYARELLSDSAGAVGYLLKDRVGEVAQFAEAVRQVASGGTVMDPEVVGQLLDGRAEFDGLTPRELDVLRLMALGRSNAAIAEELMLAEKSVSNQINSVFSKFGLPPGAHQQDRRVAAVLRYLDRISANPPDPLE</sequence>
<feature type="modified residue" description="4-aspartylphosphate" evidence="5">
    <location>
        <position position="52"/>
    </location>
</feature>
<keyword evidence="4" id="KW-0804">Transcription</keyword>
<dbReference type="EMBL" id="BSFP01000033">
    <property type="protein sequence ID" value="GLL03362.1"/>
    <property type="molecule type" value="Genomic_DNA"/>
</dbReference>
<dbReference type="PROSITE" id="PS50043">
    <property type="entry name" value="HTH_LUXR_2"/>
    <property type="match status" value="1"/>
</dbReference>
<reference evidence="8" key="1">
    <citation type="journal article" date="2014" name="Int. J. Syst. Evol. Microbiol.">
        <title>Complete genome sequence of Corynebacterium casei LMG S-19264T (=DSM 44701T), isolated from a smear-ripened cheese.</title>
        <authorList>
            <consortium name="US DOE Joint Genome Institute (JGI-PGF)"/>
            <person name="Walter F."/>
            <person name="Albersmeier A."/>
            <person name="Kalinowski J."/>
            <person name="Ruckert C."/>
        </authorList>
    </citation>
    <scope>NUCLEOTIDE SEQUENCE</scope>
    <source>
        <strain evidence="8">VKM Ac-1321</strain>
    </source>
</reference>
<dbReference type="CDD" id="cd06170">
    <property type="entry name" value="LuxR_C_like"/>
    <property type="match status" value="1"/>
</dbReference>
<evidence type="ECO:0000313" key="9">
    <source>
        <dbReference type="Proteomes" id="UP001143480"/>
    </source>
</evidence>
<dbReference type="PROSITE" id="PS00622">
    <property type="entry name" value="HTH_LUXR_1"/>
    <property type="match status" value="1"/>
</dbReference>
<dbReference type="GO" id="GO:0000160">
    <property type="term" value="P:phosphorelay signal transduction system"/>
    <property type="evidence" value="ECO:0007669"/>
    <property type="project" value="InterPro"/>
</dbReference>
<reference evidence="8" key="2">
    <citation type="submission" date="2023-01" db="EMBL/GenBank/DDBJ databases">
        <authorList>
            <person name="Sun Q."/>
            <person name="Evtushenko L."/>
        </authorList>
    </citation>
    <scope>NUCLEOTIDE SEQUENCE</scope>
    <source>
        <strain evidence="8">VKM Ac-1321</strain>
    </source>
</reference>
<dbReference type="SUPFAM" id="SSF46894">
    <property type="entry name" value="C-terminal effector domain of the bipartite response regulators"/>
    <property type="match status" value="1"/>
</dbReference>
<evidence type="ECO:0000256" key="2">
    <source>
        <dbReference type="ARBA" id="ARBA00023015"/>
    </source>
</evidence>
<dbReference type="PANTHER" id="PTHR43214:SF24">
    <property type="entry name" value="TRANSCRIPTIONAL REGULATORY PROTEIN NARL-RELATED"/>
    <property type="match status" value="1"/>
</dbReference>
<comment type="caution">
    <text evidence="8">The sequence shown here is derived from an EMBL/GenBank/DDBJ whole genome shotgun (WGS) entry which is preliminary data.</text>
</comment>
<dbReference type="SMART" id="SM00421">
    <property type="entry name" value="HTH_LUXR"/>
    <property type="match status" value="1"/>
</dbReference>
<accession>A0A9W6KJQ4</accession>
<dbReference type="SUPFAM" id="SSF52172">
    <property type="entry name" value="CheY-like"/>
    <property type="match status" value="1"/>
</dbReference>
<dbReference type="InterPro" id="IPR000792">
    <property type="entry name" value="Tscrpt_reg_LuxR_C"/>
</dbReference>
<evidence type="ECO:0000259" key="7">
    <source>
        <dbReference type="PROSITE" id="PS50110"/>
    </source>
</evidence>
<dbReference type="RefSeq" id="WP_261961475.1">
    <property type="nucleotide sequence ID" value="NZ_BAAAXA010000001.1"/>
</dbReference>
<dbReference type="CDD" id="cd17535">
    <property type="entry name" value="REC_NarL-like"/>
    <property type="match status" value="1"/>
</dbReference>
<name>A0A9W6KJQ4_9ACTN</name>
<evidence type="ECO:0000259" key="6">
    <source>
        <dbReference type="PROSITE" id="PS50043"/>
    </source>
</evidence>
<dbReference type="InterPro" id="IPR058245">
    <property type="entry name" value="NreC/VraR/RcsB-like_REC"/>
</dbReference>
<dbReference type="SMART" id="SM00448">
    <property type="entry name" value="REC"/>
    <property type="match status" value="1"/>
</dbReference>
<proteinExistence type="predicted"/>
<evidence type="ECO:0000313" key="8">
    <source>
        <dbReference type="EMBL" id="GLL03362.1"/>
    </source>
</evidence>
<keyword evidence="1 5" id="KW-0597">Phosphoprotein</keyword>
<dbReference type="InterPro" id="IPR039420">
    <property type="entry name" value="WalR-like"/>
</dbReference>
<dbReference type="AlphaFoldDB" id="A0A9W6KJQ4"/>